<dbReference type="PANTHER" id="PTHR33254">
    <property type="entry name" value="4-HYDROXY-4-METHYL-2-OXOGLUTARATE ALDOLASE 3-RELATED"/>
    <property type="match status" value="1"/>
</dbReference>
<dbReference type="Pfam" id="PF03737">
    <property type="entry name" value="RraA-like"/>
    <property type="match status" value="1"/>
</dbReference>
<evidence type="ECO:0000313" key="1">
    <source>
        <dbReference type="EMBL" id="MDN3686200.1"/>
    </source>
</evidence>
<dbReference type="EMBL" id="JAUFQS010000001">
    <property type="protein sequence ID" value="MDN3686200.1"/>
    <property type="molecule type" value="Genomic_DNA"/>
</dbReference>
<sequence length="306" mass="34165">MKFSPFPFQVFLPIKPIPFLMGLLVAVILAFGTSAYAQEVADVSDEVLLELYRGARVTDVVDGLVTVGYMDVGVMDPSIAPLWRDVETMEHRFSGIAVTVRYGPTNRPMHPGADLTQPENYEVYRQWRGMWYSQLSTEPFGEFIKEGSVVVMDNRDDNDTGSTGSKNIMDWQEKGAVGLVSAGGVRDIDEIIRQKNPVYTDYSKRGRGERIGRNEVIDVQRPIVVGGCTVYPGDVIVADSDGVVVVPRRVAVRVGQIAYMELVDDIKGRRELFEKTGRTYDQTVEIPEEPATFFKKHGLPEDPNKP</sequence>
<dbReference type="Proteomes" id="UP001236663">
    <property type="component" value="Unassembled WGS sequence"/>
</dbReference>
<dbReference type="InterPro" id="IPR036704">
    <property type="entry name" value="RraA/RraA-like_sf"/>
</dbReference>
<organism evidence="1 2">
    <name type="scientific">Cyclobacterium jeungdonense</name>
    <dbReference type="NCBI Taxonomy" id="708087"/>
    <lineage>
        <taxon>Bacteria</taxon>
        <taxon>Pseudomonadati</taxon>
        <taxon>Bacteroidota</taxon>
        <taxon>Cytophagia</taxon>
        <taxon>Cytophagales</taxon>
        <taxon>Cyclobacteriaceae</taxon>
        <taxon>Cyclobacterium</taxon>
    </lineage>
</organism>
<accession>A0ABT8C070</accession>
<dbReference type="RefSeq" id="WP_205602085.1">
    <property type="nucleotide sequence ID" value="NZ_JAUFQS010000001.1"/>
</dbReference>
<reference evidence="2" key="1">
    <citation type="journal article" date="2019" name="Int. J. Syst. Evol. Microbiol.">
        <title>The Global Catalogue of Microorganisms (GCM) 10K type strain sequencing project: providing services to taxonomists for standard genome sequencing and annotation.</title>
        <authorList>
            <consortium name="The Broad Institute Genomics Platform"/>
            <consortium name="The Broad Institute Genome Sequencing Center for Infectious Disease"/>
            <person name="Wu L."/>
            <person name="Ma J."/>
        </authorList>
    </citation>
    <scope>NUCLEOTIDE SEQUENCE [LARGE SCALE GENOMIC DNA]</scope>
    <source>
        <strain evidence="2">CECT 7706</strain>
    </source>
</reference>
<name>A0ABT8C070_9BACT</name>
<proteinExistence type="predicted"/>
<dbReference type="CDD" id="cd16841">
    <property type="entry name" value="RraA_family"/>
    <property type="match status" value="1"/>
</dbReference>
<dbReference type="SUPFAM" id="SSF89562">
    <property type="entry name" value="RraA-like"/>
    <property type="match status" value="1"/>
</dbReference>
<evidence type="ECO:0000313" key="2">
    <source>
        <dbReference type="Proteomes" id="UP001236663"/>
    </source>
</evidence>
<dbReference type="Gene3D" id="3.50.30.40">
    <property type="entry name" value="Ribonuclease E inhibitor RraA/RraA-like"/>
    <property type="match status" value="1"/>
</dbReference>
<dbReference type="InterPro" id="IPR005493">
    <property type="entry name" value="RraA/RraA-like"/>
</dbReference>
<keyword evidence="2" id="KW-1185">Reference proteome</keyword>
<dbReference type="PANTHER" id="PTHR33254:SF16">
    <property type="entry name" value="BLR3842 PROTEIN"/>
    <property type="match status" value="1"/>
</dbReference>
<comment type="caution">
    <text evidence="1">The sequence shown here is derived from an EMBL/GenBank/DDBJ whole genome shotgun (WGS) entry which is preliminary data.</text>
</comment>
<gene>
    <name evidence="1" type="ORF">QWZ15_00040</name>
</gene>
<protein>
    <submittedName>
        <fullName evidence="1">RraA family protein</fullName>
    </submittedName>
</protein>